<evidence type="ECO:0000256" key="1">
    <source>
        <dbReference type="SAM" id="MobiDB-lite"/>
    </source>
</evidence>
<feature type="region of interest" description="Disordered" evidence="1">
    <location>
        <begin position="1"/>
        <end position="67"/>
    </location>
</feature>
<feature type="compositionally biased region" description="Low complexity" evidence="1">
    <location>
        <begin position="1"/>
        <end position="15"/>
    </location>
</feature>
<accession>A0A6L5JYZ9</accession>
<proteinExistence type="predicted"/>
<feature type="compositionally biased region" description="Basic and acidic residues" evidence="1">
    <location>
        <begin position="26"/>
        <end position="39"/>
    </location>
</feature>
<protein>
    <submittedName>
        <fullName evidence="2">Uncharacterized protein</fullName>
    </submittedName>
</protein>
<comment type="caution">
    <text evidence="2">The sequence shown here is derived from an EMBL/GenBank/DDBJ whole genome shotgun (WGS) entry which is preliminary data.</text>
</comment>
<reference evidence="2 3" key="1">
    <citation type="submission" date="2019-10" db="EMBL/GenBank/DDBJ databases">
        <title>Whole-genome sequence of the purple nonsulfur photosynthetic bacterium Rhodocyclus tenuis.</title>
        <authorList>
            <person name="Kyndt J.A."/>
            <person name="Meyer T.E."/>
        </authorList>
    </citation>
    <scope>NUCLEOTIDE SEQUENCE [LARGE SCALE GENOMIC DNA]</scope>
    <source>
        <strain evidence="2 3">DSM 110</strain>
    </source>
</reference>
<dbReference type="EMBL" id="WIXJ01000005">
    <property type="protein sequence ID" value="MQY51884.1"/>
    <property type="molecule type" value="Genomic_DNA"/>
</dbReference>
<evidence type="ECO:0000313" key="2">
    <source>
        <dbReference type="EMBL" id="MQY51884.1"/>
    </source>
</evidence>
<dbReference type="AlphaFoldDB" id="A0A6L5JYZ9"/>
<feature type="compositionally biased region" description="Low complexity" evidence="1">
    <location>
        <begin position="41"/>
        <end position="50"/>
    </location>
</feature>
<name>A0A6L5JYZ9_RHOTE</name>
<sequence>MNIASTSAAYGTAATPVAQRSAEAAEVQKRGPDHDRDADDATAAVSAPAPTVNSSGQKVGQVINVTA</sequence>
<feature type="compositionally biased region" description="Polar residues" evidence="1">
    <location>
        <begin position="51"/>
        <end position="67"/>
    </location>
</feature>
<evidence type="ECO:0000313" key="3">
    <source>
        <dbReference type="Proteomes" id="UP000480275"/>
    </source>
</evidence>
<dbReference type="Proteomes" id="UP000480275">
    <property type="component" value="Unassembled WGS sequence"/>
</dbReference>
<organism evidence="2 3">
    <name type="scientific">Rhodocyclus tenuis</name>
    <name type="common">Rhodospirillum tenue</name>
    <dbReference type="NCBI Taxonomy" id="1066"/>
    <lineage>
        <taxon>Bacteria</taxon>
        <taxon>Pseudomonadati</taxon>
        <taxon>Pseudomonadota</taxon>
        <taxon>Betaproteobacteria</taxon>
        <taxon>Rhodocyclales</taxon>
        <taxon>Rhodocyclaceae</taxon>
        <taxon>Rhodocyclus</taxon>
    </lineage>
</organism>
<gene>
    <name evidence="2" type="ORF">GHK24_08855</name>
</gene>